<evidence type="ECO:0000256" key="1">
    <source>
        <dbReference type="PROSITE-ProRule" id="PRU00289"/>
    </source>
</evidence>
<keyword evidence="1" id="KW-0067">ATP-binding</keyword>
<accession>A0ABP9RT42</accession>
<sequence>MRRIVAELTALLTQREKDFAERGIDSIAAYRRARPDEDPYGDVFLVVDGWGILRGEFEPLEQGITNLAVRGLSYGIHVVLTANRWAEVRPALRDTLGSRYELRLGDPFESEVSRHAAANVPAGVPGRGIIKDNLHFLAALPRLDDKSTVDDLTDGVRALVDSVASTWPGVGSAGPAGSAAARGAAAGRVGGGRAGRGGAGDRTVRRGPEPGDPRLRPGSALPHLRRHRVGQVQLARASGGAGRAMYEPILQRLRDLGTPGIVLSGSPQEGLLVGDVAPIRLVPGRGRLHHRRHGTRLVQTAKAV</sequence>
<dbReference type="Gene3D" id="3.40.50.300">
    <property type="entry name" value="P-loop containing nucleotide triphosphate hydrolases"/>
    <property type="match status" value="2"/>
</dbReference>
<comment type="caution">
    <text evidence="1">Lacks conserved residue(s) required for the propagation of feature annotation.</text>
</comment>
<feature type="domain" description="FtsK" evidence="3">
    <location>
        <begin position="1"/>
        <end position="111"/>
    </location>
</feature>
<dbReference type="Proteomes" id="UP001501570">
    <property type="component" value="Unassembled WGS sequence"/>
</dbReference>
<keyword evidence="5" id="KW-1185">Reference proteome</keyword>
<dbReference type="InterPro" id="IPR027417">
    <property type="entry name" value="P-loop_NTPase"/>
</dbReference>
<dbReference type="Pfam" id="PF01580">
    <property type="entry name" value="FtsK_SpoIIIE"/>
    <property type="match status" value="1"/>
</dbReference>
<protein>
    <recommendedName>
        <fullName evidence="3">FtsK domain-containing protein</fullName>
    </recommendedName>
</protein>
<comment type="caution">
    <text evidence="4">The sequence shown here is derived from an EMBL/GenBank/DDBJ whole genome shotgun (WGS) entry which is preliminary data.</text>
</comment>
<evidence type="ECO:0000313" key="5">
    <source>
        <dbReference type="Proteomes" id="UP001501570"/>
    </source>
</evidence>
<dbReference type="PROSITE" id="PS50901">
    <property type="entry name" value="FTSK"/>
    <property type="match status" value="1"/>
</dbReference>
<feature type="compositionally biased region" description="Basic and acidic residues" evidence="2">
    <location>
        <begin position="202"/>
        <end position="215"/>
    </location>
</feature>
<evidence type="ECO:0000259" key="3">
    <source>
        <dbReference type="PROSITE" id="PS50901"/>
    </source>
</evidence>
<name>A0ABP9RT42_9ACTN</name>
<feature type="compositionally biased region" description="Gly residues" evidence="2">
    <location>
        <begin position="188"/>
        <end position="200"/>
    </location>
</feature>
<feature type="region of interest" description="Disordered" evidence="2">
    <location>
        <begin position="184"/>
        <end position="221"/>
    </location>
</feature>
<dbReference type="InterPro" id="IPR002543">
    <property type="entry name" value="FtsK_dom"/>
</dbReference>
<dbReference type="RefSeq" id="WP_345629721.1">
    <property type="nucleotide sequence ID" value="NZ_BAABJQ010000007.1"/>
</dbReference>
<organism evidence="4 5">
    <name type="scientific">Rugosimonospora acidiphila</name>
    <dbReference type="NCBI Taxonomy" id="556531"/>
    <lineage>
        <taxon>Bacteria</taxon>
        <taxon>Bacillati</taxon>
        <taxon>Actinomycetota</taxon>
        <taxon>Actinomycetes</taxon>
        <taxon>Micromonosporales</taxon>
        <taxon>Micromonosporaceae</taxon>
        <taxon>Rugosimonospora</taxon>
    </lineage>
</organism>
<evidence type="ECO:0000256" key="2">
    <source>
        <dbReference type="SAM" id="MobiDB-lite"/>
    </source>
</evidence>
<gene>
    <name evidence="4" type="ORF">GCM10023322_28400</name>
</gene>
<reference evidence="5" key="1">
    <citation type="journal article" date="2019" name="Int. J. Syst. Evol. Microbiol.">
        <title>The Global Catalogue of Microorganisms (GCM) 10K type strain sequencing project: providing services to taxonomists for standard genome sequencing and annotation.</title>
        <authorList>
            <consortium name="The Broad Institute Genomics Platform"/>
            <consortium name="The Broad Institute Genome Sequencing Center for Infectious Disease"/>
            <person name="Wu L."/>
            <person name="Ma J."/>
        </authorList>
    </citation>
    <scope>NUCLEOTIDE SEQUENCE [LARGE SCALE GENOMIC DNA]</scope>
    <source>
        <strain evidence="5">JCM 18304</strain>
    </source>
</reference>
<dbReference type="EMBL" id="BAABJQ010000007">
    <property type="protein sequence ID" value="GAA5185201.1"/>
    <property type="molecule type" value="Genomic_DNA"/>
</dbReference>
<proteinExistence type="predicted"/>
<keyword evidence="1" id="KW-0547">Nucleotide-binding</keyword>
<evidence type="ECO:0000313" key="4">
    <source>
        <dbReference type="EMBL" id="GAA5185201.1"/>
    </source>
</evidence>